<evidence type="ECO:0000259" key="7">
    <source>
        <dbReference type="Pfam" id="PF01979"/>
    </source>
</evidence>
<evidence type="ECO:0000256" key="4">
    <source>
        <dbReference type="ARBA" id="ARBA00023211"/>
    </source>
</evidence>
<evidence type="ECO:0000256" key="6">
    <source>
        <dbReference type="HAMAP-Rule" id="MF_01518"/>
    </source>
</evidence>
<evidence type="ECO:0000256" key="3">
    <source>
        <dbReference type="ARBA" id="ARBA00022801"/>
    </source>
</evidence>
<name>A0A0D2IZL1_9BACT</name>
<comment type="catalytic activity">
    <reaction evidence="5 6">
        <text>adenine + H2O + H(+) = hypoxanthine + NH4(+)</text>
        <dbReference type="Rhea" id="RHEA:23688"/>
        <dbReference type="ChEBI" id="CHEBI:15377"/>
        <dbReference type="ChEBI" id="CHEBI:15378"/>
        <dbReference type="ChEBI" id="CHEBI:16708"/>
        <dbReference type="ChEBI" id="CHEBI:17368"/>
        <dbReference type="ChEBI" id="CHEBI:28938"/>
        <dbReference type="EC" id="3.5.4.2"/>
    </reaction>
</comment>
<dbReference type="PANTHER" id="PTHR11113:SF2">
    <property type="entry name" value="ADENINE DEAMINASE"/>
    <property type="match status" value="1"/>
</dbReference>
<comment type="similarity">
    <text evidence="1 6">Belongs to the metallo-dependent hydrolases superfamily. Adenine deaminase family.</text>
</comment>
<gene>
    <name evidence="6" type="primary">ade</name>
    <name evidence="9" type="ORF">X474_24630</name>
</gene>
<evidence type="ECO:0000313" key="9">
    <source>
        <dbReference type="EMBL" id="KIX11444.1"/>
    </source>
</evidence>
<dbReference type="InterPro" id="IPR006679">
    <property type="entry name" value="Adenine_deam"/>
</dbReference>
<dbReference type="Proteomes" id="UP000032233">
    <property type="component" value="Unassembled WGS sequence"/>
</dbReference>
<keyword evidence="10" id="KW-1185">Reference proteome</keyword>
<evidence type="ECO:0000256" key="1">
    <source>
        <dbReference type="ARBA" id="ARBA00006773"/>
    </source>
</evidence>
<comment type="cofactor">
    <cofactor evidence="6">
        <name>Mn(2+)</name>
        <dbReference type="ChEBI" id="CHEBI:29035"/>
    </cofactor>
</comment>
<dbReference type="EC" id="3.5.4.2" evidence="2 6"/>
<dbReference type="STRING" id="1429043.X474_24630"/>
<keyword evidence="4 6" id="KW-0464">Manganese</keyword>
<feature type="domain" description="Amidohydrolase-related" evidence="7">
    <location>
        <begin position="63"/>
        <end position="344"/>
    </location>
</feature>
<dbReference type="PANTHER" id="PTHR11113">
    <property type="entry name" value="N-ACETYLGLUCOSAMINE-6-PHOSPHATE DEACETYLASE"/>
    <property type="match status" value="1"/>
</dbReference>
<dbReference type="InterPro" id="IPR026912">
    <property type="entry name" value="Adenine_deam_C"/>
</dbReference>
<dbReference type="Gene3D" id="3.20.20.140">
    <property type="entry name" value="Metal-dependent hydrolases"/>
    <property type="match status" value="1"/>
</dbReference>
<dbReference type="GO" id="GO:0006146">
    <property type="term" value="P:adenine catabolic process"/>
    <property type="evidence" value="ECO:0007669"/>
    <property type="project" value="InterPro"/>
</dbReference>
<evidence type="ECO:0000259" key="8">
    <source>
        <dbReference type="Pfam" id="PF13382"/>
    </source>
</evidence>
<dbReference type="InterPro" id="IPR006680">
    <property type="entry name" value="Amidohydro-rel"/>
</dbReference>
<evidence type="ECO:0000313" key="10">
    <source>
        <dbReference type="Proteomes" id="UP000032233"/>
    </source>
</evidence>
<dbReference type="CDD" id="cd01295">
    <property type="entry name" value="AdeC"/>
    <property type="match status" value="1"/>
</dbReference>
<protein>
    <recommendedName>
        <fullName evidence="2 6">Adenine deaminase</fullName>
        <shortName evidence="6">Adenase</shortName>
        <shortName evidence="6">Adenine aminase</shortName>
        <ecNumber evidence="2 6">3.5.4.2</ecNumber>
    </recommendedName>
</protein>
<dbReference type="SUPFAM" id="SSF51556">
    <property type="entry name" value="Metallo-dependent hydrolases"/>
    <property type="match status" value="1"/>
</dbReference>
<dbReference type="NCBIfam" id="TIGR01178">
    <property type="entry name" value="ade"/>
    <property type="match status" value="1"/>
</dbReference>
<dbReference type="InterPro" id="IPR032466">
    <property type="entry name" value="Metal_Hydrolase"/>
</dbReference>
<dbReference type="FunCoup" id="A0A0D2IZL1">
    <property type="interactions" value="143"/>
</dbReference>
<dbReference type="Pfam" id="PF01979">
    <property type="entry name" value="Amidohydro_1"/>
    <property type="match status" value="1"/>
</dbReference>
<dbReference type="HAMAP" id="MF_01518">
    <property type="entry name" value="Adenine_deamin"/>
    <property type="match status" value="1"/>
</dbReference>
<keyword evidence="3 6" id="KW-0378">Hydrolase</keyword>
<dbReference type="EMBL" id="AZAC01000056">
    <property type="protein sequence ID" value="KIX11444.1"/>
    <property type="molecule type" value="Genomic_DNA"/>
</dbReference>
<dbReference type="InParanoid" id="A0A0D2IZL1"/>
<dbReference type="SUPFAM" id="SSF51338">
    <property type="entry name" value="Composite domain of metallo-dependent hydrolases"/>
    <property type="match status" value="1"/>
</dbReference>
<dbReference type="Pfam" id="PF13382">
    <property type="entry name" value="Adenine_deam_C"/>
    <property type="match status" value="1"/>
</dbReference>
<sequence length="568" mass="60670">MSLQALTEAAAGKRPAELVLKNGNLVNLFTDSLERADLALEQGFIAGIGSYKGKREINLNGLFVCPGFMDGHMHVESTMLSPAELARAVCPHGTSTVFADPHEIANVMGSRGVEAMIMAARGLPVEFLFEAPSCVPATHLETSGAELTAGDLARLRRFPEIIGLAEMMNFPGVLNTDQGVMDKLAAFGDMPIDGHAPFLSGADLNAYCAAGPASDHECSTIEEAREKLARGMWIMLRQGTGAKNLLDLLPLVTPRTERRCLMVTDDRHPDELAHEGHMDALLRLAVSHGLDPMTALSMVSFNTARRFGLKRRGALAPGYQADLALVHDLSGFKVEMVFKKGRMVANSGEALEFKSPAFDDAARQTVNIGNLQKESFTPLVKGNRARALELTPGQLLTRELIVPAPQARGRLTAAPEQDLALLAVVERHQASGRVGNGLIKGLGLKKGALAGSVAHDSHNLIVAGADAKSMLTAAQRVAQMQGGLVVALGDKVLAELPLSLAGLMSDQPLASVLEAIAALRLSARQITDLEEPFMLLSFVALPVIPDLRITDQGLVDVNAFNRVELFCN</sequence>
<feature type="domain" description="Adenine deaminase C-terminal" evidence="8">
    <location>
        <begin position="394"/>
        <end position="560"/>
    </location>
</feature>
<proteinExistence type="inferred from homology"/>
<dbReference type="Gene3D" id="2.30.40.10">
    <property type="entry name" value="Urease, subunit C, domain 1"/>
    <property type="match status" value="1"/>
</dbReference>
<dbReference type="AlphaFoldDB" id="A0A0D2IZL1"/>
<dbReference type="InterPro" id="IPR011059">
    <property type="entry name" value="Metal-dep_hydrolase_composite"/>
</dbReference>
<accession>A0A0D2IZL1</accession>
<organism evidence="9 10">
    <name type="scientific">Dethiosulfatarculus sandiegensis</name>
    <dbReference type="NCBI Taxonomy" id="1429043"/>
    <lineage>
        <taxon>Bacteria</taxon>
        <taxon>Pseudomonadati</taxon>
        <taxon>Thermodesulfobacteriota</taxon>
        <taxon>Desulfarculia</taxon>
        <taxon>Desulfarculales</taxon>
        <taxon>Desulfarculaceae</taxon>
        <taxon>Dethiosulfatarculus</taxon>
    </lineage>
</organism>
<dbReference type="GO" id="GO:0000034">
    <property type="term" value="F:adenine deaminase activity"/>
    <property type="evidence" value="ECO:0007669"/>
    <property type="project" value="UniProtKB-UniRule"/>
</dbReference>
<dbReference type="PATRIC" id="fig|1429043.3.peg.5210"/>
<reference evidence="9 10" key="1">
    <citation type="submission" date="2013-11" db="EMBL/GenBank/DDBJ databases">
        <title>Metagenomic analysis of a methanogenic consortium involved in long chain n-alkane degradation.</title>
        <authorList>
            <person name="Davidova I.A."/>
            <person name="Callaghan A.V."/>
            <person name="Wawrik B."/>
            <person name="Pruitt S."/>
            <person name="Marks C."/>
            <person name="Duncan K.E."/>
            <person name="Suflita J.M."/>
        </authorList>
    </citation>
    <scope>NUCLEOTIDE SEQUENCE [LARGE SCALE GENOMIC DNA]</scope>
    <source>
        <strain evidence="9 10">SPR</strain>
    </source>
</reference>
<comment type="caution">
    <text evidence="9">The sequence shown here is derived from an EMBL/GenBank/DDBJ whole genome shotgun (WGS) entry which is preliminary data.</text>
</comment>
<evidence type="ECO:0000256" key="2">
    <source>
        <dbReference type="ARBA" id="ARBA00012782"/>
    </source>
</evidence>
<evidence type="ECO:0000256" key="5">
    <source>
        <dbReference type="ARBA" id="ARBA00047720"/>
    </source>
</evidence>